<organism evidence="2">
    <name type="scientific">freshwater metagenome</name>
    <dbReference type="NCBI Taxonomy" id="449393"/>
    <lineage>
        <taxon>unclassified sequences</taxon>
        <taxon>metagenomes</taxon>
        <taxon>ecological metagenomes</taxon>
    </lineage>
</organism>
<dbReference type="GO" id="GO:0006629">
    <property type="term" value="P:lipid metabolic process"/>
    <property type="evidence" value="ECO:0007669"/>
    <property type="project" value="InterPro"/>
</dbReference>
<dbReference type="EMBL" id="CAEZXW010000113">
    <property type="protein sequence ID" value="CAB4713980.1"/>
    <property type="molecule type" value="Genomic_DNA"/>
</dbReference>
<evidence type="ECO:0000259" key="1">
    <source>
        <dbReference type="PROSITE" id="PS51704"/>
    </source>
</evidence>
<sequence>MTIVIAHRGSSYLYPEHTRVAYDDAVAAQVDGFECDVRLLRDGEIICWHDATLNRTSNSSGLIFARTWQDMQGIDAGSWHRSKKPQPPLRFIELLALAQIHRKSISIETKHPVPNGGAIEHKLAALLPAVDFHGSAALAPFRLMSFSLLAVQRWSTLRPDIPAVYLLDHRLLSPLPKVPVIGPGMERLRRDPEIVARLHEQGYEVHVWTVDEERDVELCVKLGVEAIISNRPREVRALLGEIN</sequence>
<feature type="domain" description="GP-PDE" evidence="1">
    <location>
        <begin position="2"/>
        <end position="239"/>
    </location>
</feature>
<dbReference type="EMBL" id="CAFBMD010000093">
    <property type="protein sequence ID" value="CAB4903507.1"/>
    <property type="molecule type" value="Genomic_DNA"/>
</dbReference>
<dbReference type="Gene3D" id="3.20.20.190">
    <property type="entry name" value="Phosphatidylinositol (PI) phosphodiesterase"/>
    <property type="match status" value="1"/>
</dbReference>
<dbReference type="GO" id="GO:0008081">
    <property type="term" value="F:phosphoric diester hydrolase activity"/>
    <property type="evidence" value="ECO:0007669"/>
    <property type="project" value="InterPro"/>
</dbReference>
<gene>
    <name evidence="2" type="ORF">UFOPK2593_01320</name>
    <name evidence="3" type="ORF">UFOPK2894_01481</name>
    <name evidence="4" type="ORF">UFOPK3492_01064</name>
    <name evidence="5" type="ORF">UFOPK4234_01674</name>
    <name evidence="6" type="ORF">UFOPK4295_01370</name>
</gene>
<dbReference type="SUPFAM" id="SSF51695">
    <property type="entry name" value="PLC-like phosphodiesterases"/>
    <property type="match status" value="1"/>
</dbReference>
<dbReference type="EMBL" id="CAFBQF010000090">
    <property type="protein sequence ID" value="CAB5055571.1"/>
    <property type="molecule type" value="Genomic_DNA"/>
</dbReference>
<dbReference type="Pfam" id="PF03009">
    <property type="entry name" value="GDPD"/>
    <property type="match status" value="1"/>
</dbReference>
<proteinExistence type="predicted"/>
<dbReference type="PROSITE" id="PS51704">
    <property type="entry name" value="GP_PDE"/>
    <property type="match status" value="1"/>
</dbReference>
<evidence type="ECO:0000313" key="3">
    <source>
        <dbReference type="EMBL" id="CAB4785800.1"/>
    </source>
</evidence>
<dbReference type="PANTHER" id="PTHR46211">
    <property type="entry name" value="GLYCEROPHOSPHORYL DIESTER PHOSPHODIESTERASE"/>
    <property type="match status" value="1"/>
</dbReference>
<dbReference type="AlphaFoldDB" id="A0A6J6QQD9"/>
<evidence type="ECO:0000313" key="6">
    <source>
        <dbReference type="EMBL" id="CAB5055571.1"/>
    </source>
</evidence>
<accession>A0A6J6QQD9</accession>
<evidence type="ECO:0000313" key="5">
    <source>
        <dbReference type="EMBL" id="CAB5043139.1"/>
    </source>
</evidence>
<evidence type="ECO:0000313" key="2">
    <source>
        <dbReference type="EMBL" id="CAB4713980.1"/>
    </source>
</evidence>
<dbReference type="EMBL" id="CAEZZQ010000130">
    <property type="protein sequence ID" value="CAB4785800.1"/>
    <property type="molecule type" value="Genomic_DNA"/>
</dbReference>
<protein>
    <submittedName>
        <fullName evidence="2">Unannotated protein</fullName>
    </submittedName>
</protein>
<dbReference type="InterPro" id="IPR017946">
    <property type="entry name" value="PLC-like_Pdiesterase_TIM-brl"/>
</dbReference>
<dbReference type="EMBL" id="CAFBQA010000158">
    <property type="protein sequence ID" value="CAB5043139.1"/>
    <property type="molecule type" value="Genomic_DNA"/>
</dbReference>
<dbReference type="PANTHER" id="PTHR46211:SF13">
    <property type="entry name" value="GLYCEROPHOSPHODIESTER PHOSPHODIESTERASE 1-RELATED"/>
    <property type="match status" value="1"/>
</dbReference>
<reference evidence="2" key="1">
    <citation type="submission" date="2020-05" db="EMBL/GenBank/DDBJ databases">
        <authorList>
            <person name="Chiriac C."/>
            <person name="Salcher M."/>
            <person name="Ghai R."/>
            <person name="Kavagutti S V."/>
        </authorList>
    </citation>
    <scope>NUCLEOTIDE SEQUENCE</scope>
</reference>
<name>A0A6J6QQD9_9ZZZZ</name>
<dbReference type="InterPro" id="IPR030395">
    <property type="entry name" value="GP_PDE_dom"/>
</dbReference>
<evidence type="ECO:0000313" key="4">
    <source>
        <dbReference type="EMBL" id="CAB4903507.1"/>
    </source>
</evidence>